<keyword evidence="3" id="KW-1185">Reference proteome</keyword>
<evidence type="ECO:0000313" key="2">
    <source>
        <dbReference type="EMBL" id="MDX6807561.1"/>
    </source>
</evidence>
<dbReference type="InterPro" id="IPR003425">
    <property type="entry name" value="CCB3/YggT"/>
</dbReference>
<dbReference type="Proteomes" id="UP001274321">
    <property type="component" value="Unassembled WGS sequence"/>
</dbReference>
<dbReference type="Pfam" id="PF02325">
    <property type="entry name" value="CCB3_YggT"/>
    <property type="match status" value="1"/>
</dbReference>
<protein>
    <submittedName>
        <fullName evidence="2">YggT family protein</fullName>
    </submittedName>
</protein>
<organism evidence="2 3">
    <name type="scientific">Terrihabitans rhizophilus</name>
    <dbReference type="NCBI Taxonomy" id="3092662"/>
    <lineage>
        <taxon>Bacteria</taxon>
        <taxon>Pseudomonadati</taxon>
        <taxon>Pseudomonadota</taxon>
        <taxon>Alphaproteobacteria</taxon>
        <taxon>Hyphomicrobiales</taxon>
        <taxon>Terrihabitans</taxon>
    </lineage>
</organism>
<keyword evidence="1" id="KW-0472">Membrane</keyword>
<sequence length="96" mass="10990">MNALFILIDAVLGLIFWIIVLSAIMSWLIALNIVNPRNQFVGMVWDTLVRLSEPMLNPLRRVLPNLGGIDISPIIVLLLISFLRNLLWWDIRPALM</sequence>
<gene>
    <name evidence="2" type="ORF">SCD90_15955</name>
</gene>
<dbReference type="EMBL" id="JAXAFJ010000013">
    <property type="protein sequence ID" value="MDX6807561.1"/>
    <property type="molecule type" value="Genomic_DNA"/>
</dbReference>
<proteinExistence type="predicted"/>
<feature type="transmembrane region" description="Helical" evidence="1">
    <location>
        <begin position="6"/>
        <end position="30"/>
    </location>
</feature>
<evidence type="ECO:0000313" key="3">
    <source>
        <dbReference type="Proteomes" id="UP001274321"/>
    </source>
</evidence>
<feature type="transmembrane region" description="Helical" evidence="1">
    <location>
        <begin position="62"/>
        <end position="83"/>
    </location>
</feature>
<keyword evidence="1" id="KW-0812">Transmembrane</keyword>
<keyword evidence="1" id="KW-1133">Transmembrane helix</keyword>
<comment type="caution">
    <text evidence="2">The sequence shown here is derived from an EMBL/GenBank/DDBJ whole genome shotgun (WGS) entry which is preliminary data.</text>
</comment>
<name>A0ABU4RRT1_9HYPH</name>
<accession>A0ABU4RRT1</accession>
<reference evidence="2 3" key="1">
    <citation type="submission" date="2023-11" db="EMBL/GenBank/DDBJ databases">
        <authorList>
            <person name="Bao R."/>
        </authorList>
    </citation>
    <scope>NUCLEOTIDE SEQUENCE [LARGE SCALE GENOMIC DNA]</scope>
    <source>
        <strain evidence="2 3">PJ23</strain>
    </source>
</reference>
<dbReference type="RefSeq" id="WP_319845702.1">
    <property type="nucleotide sequence ID" value="NZ_JAXAFJ010000013.1"/>
</dbReference>
<evidence type="ECO:0000256" key="1">
    <source>
        <dbReference type="SAM" id="Phobius"/>
    </source>
</evidence>